<dbReference type="GO" id="GO:0005975">
    <property type="term" value="P:carbohydrate metabolic process"/>
    <property type="evidence" value="ECO:0007669"/>
    <property type="project" value="UniProtKB-ARBA"/>
</dbReference>
<dbReference type="Pfam" id="PF06439">
    <property type="entry name" value="3keto-disac_hyd"/>
    <property type="match status" value="1"/>
</dbReference>
<accession>A0A1H7PUE1</accession>
<reference evidence="4" key="1">
    <citation type="submission" date="2016-10" db="EMBL/GenBank/DDBJ databases">
        <authorList>
            <person name="Varghese N."/>
            <person name="Submissions S."/>
        </authorList>
    </citation>
    <scope>NUCLEOTIDE SEQUENCE [LARGE SCALE GENOMIC DNA]</scope>
    <source>
        <strain evidence="4">Jip14</strain>
    </source>
</reference>
<sequence>MLMTTKQLILSALTLFATLGVRSQQADNALTAQEKADGWELLFNGQNLTGWKTPKGIPPDTDWQVSDGTLSIRPEGKGHNDIISEKEYRDFDLRVDFKITEGANSGIKYFFTNYEQGGWLGPEYQIIDNERHADAKLGRNGNRQLSTLYDILPVTKKVEINVGEWNHARIVAQGSKVTHYLNGQEVLSFDRNGTEFAQARDLSKFKDVKPSFGSASSGHVLLQDHGDVVFFKNVKIKAL</sequence>
<evidence type="ECO:0000256" key="1">
    <source>
        <dbReference type="SAM" id="SignalP"/>
    </source>
</evidence>
<feature type="signal peptide" evidence="1">
    <location>
        <begin position="1"/>
        <end position="26"/>
    </location>
</feature>
<dbReference type="InterPro" id="IPR013320">
    <property type="entry name" value="ConA-like_dom_sf"/>
</dbReference>
<evidence type="ECO:0000313" key="4">
    <source>
        <dbReference type="Proteomes" id="UP000198916"/>
    </source>
</evidence>
<dbReference type="STRING" id="332977.SAMN05421740_10517"/>
<proteinExistence type="predicted"/>
<dbReference type="GO" id="GO:0004553">
    <property type="term" value="F:hydrolase activity, hydrolyzing O-glycosyl compounds"/>
    <property type="evidence" value="ECO:0007669"/>
    <property type="project" value="UniProtKB-ARBA"/>
</dbReference>
<evidence type="ECO:0000259" key="2">
    <source>
        <dbReference type="Pfam" id="PF06439"/>
    </source>
</evidence>
<feature type="chain" id="PRO_5011525372" description="3-keto-alpha-glucoside-1,2-lyase/3-keto-2-hydroxy-glucal hydratase domain-containing protein" evidence="1">
    <location>
        <begin position="27"/>
        <end position="239"/>
    </location>
</feature>
<dbReference type="Proteomes" id="UP000198916">
    <property type="component" value="Unassembled WGS sequence"/>
</dbReference>
<evidence type="ECO:0000313" key="3">
    <source>
        <dbReference type="EMBL" id="SEL39196.1"/>
    </source>
</evidence>
<dbReference type="SUPFAM" id="SSF49899">
    <property type="entry name" value="Concanavalin A-like lectins/glucanases"/>
    <property type="match status" value="1"/>
</dbReference>
<keyword evidence="4" id="KW-1185">Reference proteome</keyword>
<keyword evidence="1" id="KW-0732">Signal</keyword>
<organism evidence="3 4">
    <name type="scientific">Parapedobacter koreensis</name>
    <dbReference type="NCBI Taxonomy" id="332977"/>
    <lineage>
        <taxon>Bacteria</taxon>
        <taxon>Pseudomonadati</taxon>
        <taxon>Bacteroidota</taxon>
        <taxon>Sphingobacteriia</taxon>
        <taxon>Sphingobacteriales</taxon>
        <taxon>Sphingobacteriaceae</taxon>
        <taxon>Parapedobacter</taxon>
    </lineage>
</organism>
<dbReference type="AlphaFoldDB" id="A0A1H7PUE1"/>
<gene>
    <name evidence="3" type="ORF">SAMN05421740_10517</name>
</gene>
<feature type="domain" description="3-keto-alpha-glucoside-1,2-lyase/3-keto-2-hydroxy-glucal hydratase" evidence="2">
    <location>
        <begin position="38"/>
        <end position="237"/>
    </location>
</feature>
<dbReference type="Gene3D" id="2.60.120.560">
    <property type="entry name" value="Exo-inulinase, domain 1"/>
    <property type="match status" value="1"/>
</dbReference>
<dbReference type="EMBL" id="FNZR01000005">
    <property type="protein sequence ID" value="SEL39196.1"/>
    <property type="molecule type" value="Genomic_DNA"/>
</dbReference>
<dbReference type="InterPro" id="IPR010496">
    <property type="entry name" value="AL/BT2_dom"/>
</dbReference>
<protein>
    <recommendedName>
        <fullName evidence="2">3-keto-alpha-glucoside-1,2-lyase/3-keto-2-hydroxy-glucal hydratase domain-containing protein</fullName>
    </recommendedName>
</protein>
<name>A0A1H7PUE1_9SPHI</name>